<name>A0A448WZZ7_9PLAT</name>
<keyword evidence="2" id="KW-1185">Reference proteome</keyword>
<evidence type="ECO:0000313" key="1">
    <source>
        <dbReference type="EMBL" id="VEL24526.1"/>
    </source>
</evidence>
<evidence type="ECO:0000313" key="2">
    <source>
        <dbReference type="Proteomes" id="UP000784294"/>
    </source>
</evidence>
<accession>A0A448WZZ7</accession>
<dbReference type="AlphaFoldDB" id="A0A448WZZ7"/>
<comment type="caution">
    <text evidence="1">The sequence shown here is derived from an EMBL/GenBank/DDBJ whole genome shotgun (WGS) entry which is preliminary data.</text>
</comment>
<dbReference type="Proteomes" id="UP000784294">
    <property type="component" value="Unassembled WGS sequence"/>
</dbReference>
<sequence length="142" mass="14949">MLELNLFPNTGGTAARQGFALAARTPGVCCLRKNGSVLMVERRYKGTEKTCPLFKPAANSVLRQSSAAKTVGFEVKGLLLVGDSNLALVANSPVNLGGSITASVDSCMTLYSSLLNSGEMGIDGICRHNLQKCHGPPDQTNH</sequence>
<reference evidence="1" key="1">
    <citation type="submission" date="2018-11" db="EMBL/GenBank/DDBJ databases">
        <authorList>
            <consortium name="Pathogen Informatics"/>
        </authorList>
    </citation>
    <scope>NUCLEOTIDE SEQUENCE</scope>
</reference>
<gene>
    <name evidence="1" type="ORF">PXEA_LOCUS17966</name>
</gene>
<organism evidence="1 2">
    <name type="scientific">Protopolystoma xenopodis</name>
    <dbReference type="NCBI Taxonomy" id="117903"/>
    <lineage>
        <taxon>Eukaryota</taxon>
        <taxon>Metazoa</taxon>
        <taxon>Spiralia</taxon>
        <taxon>Lophotrochozoa</taxon>
        <taxon>Platyhelminthes</taxon>
        <taxon>Monogenea</taxon>
        <taxon>Polyopisthocotylea</taxon>
        <taxon>Polystomatidea</taxon>
        <taxon>Polystomatidae</taxon>
        <taxon>Protopolystoma</taxon>
    </lineage>
</organism>
<protein>
    <submittedName>
        <fullName evidence="1">Uncharacterized protein</fullName>
    </submittedName>
</protein>
<dbReference type="EMBL" id="CAAALY010068196">
    <property type="protein sequence ID" value="VEL24526.1"/>
    <property type="molecule type" value="Genomic_DNA"/>
</dbReference>
<proteinExistence type="predicted"/>